<dbReference type="Proteomes" id="UP001364156">
    <property type="component" value="Chromosome"/>
</dbReference>
<name>A0ABZ2HMW9_9RHOB</name>
<accession>A0ABZ2HMW9</accession>
<dbReference type="RefSeq" id="WP_338549838.1">
    <property type="nucleotide sequence ID" value="NZ_CP146069.1"/>
</dbReference>
<feature type="region of interest" description="Disordered" evidence="1">
    <location>
        <begin position="1"/>
        <end position="30"/>
    </location>
</feature>
<proteinExistence type="predicted"/>
<evidence type="ECO:0000256" key="1">
    <source>
        <dbReference type="SAM" id="MobiDB-lite"/>
    </source>
</evidence>
<evidence type="ECO:0000313" key="3">
    <source>
        <dbReference type="Proteomes" id="UP001364156"/>
    </source>
</evidence>
<protein>
    <submittedName>
        <fullName evidence="2">Uncharacterized protein</fullName>
    </submittedName>
</protein>
<feature type="compositionally biased region" description="Polar residues" evidence="1">
    <location>
        <begin position="1"/>
        <end position="11"/>
    </location>
</feature>
<dbReference type="EMBL" id="CP146069">
    <property type="protein sequence ID" value="WWR46998.1"/>
    <property type="molecule type" value="Genomic_DNA"/>
</dbReference>
<keyword evidence="3" id="KW-1185">Reference proteome</keyword>
<organism evidence="2 3">
    <name type="scientific">Roseovarius phycicola</name>
    <dbReference type="NCBI Taxonomy" id="3080976"/>
    <lineage>
        <taxon>Bacteria</taxon>
        <taxon>Pseudomonadati</taxon>
        <taxon>Pseudomonadota</taxon>
        <taxon>Alphaproteobacteria</taxon>
        <taxon>Rhodobacterales</taxon>
        <taxon>Roseobacteraceae</taxon>
        <taxon>Roseovarius</taxon>
    </lineage>
</organism>
<sequence length="46" mass="4965">MTKSISATSENDGPKLGQKPVEQPVSKPVTKSITVSRQVFNDFACL</sequence>
<gene>
    <name evidence="2" type="ORF">RZ517_02065</name>
</gene>
<reference evidence="2 3" key="1">
    <citation type="submission" date="2023-10" db="EMBL/GenBank/DDBJ databases">
        <title>Roseovarius strain S88 nov., isolated from a marine algae.</title>
        <authorList>
            <person name="Lee M.W."/>
            <person name="Lee J.K."/>
            <person name="Kim J.M."/>
            <person name="Choi D.G."/>
            <person name="Baek J.H."/>
            <person name="Bayburt H."/>
            <person name="Jung J.J."/>
            <person name="Han D.M."/>
            <person name="Jeon C.O."/>
        </authorList>
    </citation>
    <scope>NUCLEOTIDE SEQUENCE [LARGE SCALE GENOMIC DNA]</scope>
    <source>
        <strain evidence="2 3">S88</strain>
    </source>
</reference>
<evidence type="ECO:0000313" key="2">
    <source>
        <dbReference type="EMBL" id="WWR46998.1"/>
    </source>
</evidence>